<accession>D7MPD8</accession>
<dbReference type="AlphaFoldDB" id="D7MPD8"/>
<proteinExistence type="predicted"/>
<gene>
    <name evidence="2" type="ORF">ARALYDRAFT_684485</name>
</gene>
<keyword evidence="3" id="KW-1185">Reference proteome</keyword>
<dbReference type="EMBL" id="GL348720">
    <property type="protein sequence ID" value="EFH42009.1"/>
    <property type="molecule type" value="Genomic_DNA"/>
</dbReference>
<dbReference type="Proteomes" id="UP000008694">
    <property type="component" value="Unassembled WGS sequence"/>
</dbReference>
<reference evidence="3" key="1">
    <citation type="journal article" date="2011" name="Nat. Genet.">
        <title>The Arabidopsis lyrata genome sequence and the basis of rapid genome size change.</title>
        <authorList>
            <person name="Hu T.T."/>
            <person name="Pattyn P."/>
            <person name="Bakker E.G."/>
            <person name="Cao J."/>
            <person name="Cheng J.-F."/>
            <person name="Clark R.M."/>
            <person name="Fahlgren N."/>
            <person name="Fawcett J.A."/>
            <person name="Grimwood J."/>
            <person name="Gundlach H."/>
            <person name="Haberer G."/>
            <person name="Hollister J.D."/>
            <person name="Ossowski S."/>
            <person name="Ottilar R.P."/>
            <person name="Salamov A.A."/>
            <person name="Schneeberger K."/>
            <person name="Spannagl M."/>
            <person name="Wang X."/>
            <person name="Yang L."/>
            <person name="Nasrallah M.E."/>
            <person name="Bergelson J."/>
            <person name="Carrington J.C."/>
            <person name="Gaut B.S."/>
            <person name="Schmutz J."/>
            <person name="Mayer K.F.X."/>
            <person name="Van de Peer Y."/>
            <person name="Grigoriev I.V."/>
            <person name="Nordborg M."/>
            <person name="Weigel D."/>
            <person name="Guo Y.-L."/>
        </authorList>
    </citation>
    <scope>NUCLEOTIDE SEQUENCE [LARGE SCALE GENOMIC DNA]</scope>
    <source>
        <strain evidence="3">cv. MN47</strain>
    </source>
</reference>
<evidence type="ECO:0000256" key="1">
    <source>
        <dbReference type="SAM" id="MobiDB-lite"/>
    </source>
</evidence>
<evidence type="ECO:0000313" key="3">
    <source>
        <dbReference type="Proteomes" id="UP000008694"/>
    </source>
</evidence>
<feature type="region of interest" description="Disordered" evidence="1">
    <location>
        <begin position="41"/>
        <end position="74"/>
    </location>
</feature>
<sequence length="74" mass="7848">GVSVDPSKAIGEFPIETNGNPDIKGLQEADEDLASYLPVGMLSSSADDDYDDQEPLAKLANPSDTDFDLPSSFD</sequence>
<evidence type="ECO:0000313" key="2">
    <source>
        <dbReference type="EMBL" id="EFH42009.1"/>
    </source>
</evidence>
<protein>
    <submittedName>
        <fullName evidence="2">Predicted protein</fullName>
    </submittedName>
</protein>
<feature type="non-terminal residue" evidence="2">
    <location>
        <position position="1"/>
    </location>
</feature>
<dbReference type="Gramene" id="Al_scaffold_0008_1305">
    <property type="protein sequence ID" value="Al_scaffold_0008_1305"/>
    <property type="gene ID" value="Al_scaffold_0008_1305"/>
</dbReference>
<name>D7MPD8_ARALL</name>
<feature type="region of interest" description="Disordered" evidence="1">
    <location>
        <begin position="1"/>
        <end position="23"/>
    </location>
</feature>
<organism evidence="3">
    <name type="scientific">Arabidopsis lyrata subsp. lyrata</name>
    <name type="common">Lyre-leaved rock-cress</name>
    <dbReference type="NCBI Taxonomy" id="81972"/>
    <lineage>
        <taxon>Eukaryota</taxon>
        <taxon>Viridiplantae</taxon>
        <taxon>Streptophyta</taxon>
        <taxon>Embryophyta</taxon>
        <taxon>Tracheophyta</taxon>
        <taxon>Spermatophyta</taxon>
        <taxon>Magnoliopsida</taxon>
        <taxon>eudicotyledons</taxon>
        <taxon>Gunneridae</taxon>
        <taxon>Pentapetalae</taxon>
        <taxon>rosids</taxon>
        <taxon>malvids</taxon>
        <taxon>Brassicales</taxon>
        <taxon>Brassicaceae</taxon>
        <taxon>Camelineae</taxon>
        <taxon>Arabidopsis</taxon>
    </lineage>
</organism>
<dbReference type="HOGENOM" id="CLU_2695069_0_0_1"/>